<evidence type="ECO:0000256" key="2">
    <source>
        <dbReference type="ARBA" id="ARBA00008814"/>
    </source>
</evidence>
<dbReference type="InterPro" id="IPR020449">
    <property type="entry name" value="Tscrpt_reg_AraC-type_HTH"/>
</dbReference>
<dbReference type="PANTHER" id="PTHR30532:SF26">
    <property type="entry name" value="IRON(3+)-HYDROXAMATE-BINDING PROTEIN FHUD"/>
    <property type="match status" value="1"/>
</dbReference>
<evidence type="ECO:0000256" key="5">
    <source>
        <dbReference type="ARBA" id="ARBA00023015"/>
    </source>
</evidence>
<dbReference type="EMBL" id="QMFB01000027">
    <property type="protein sequence ID" value="RAV14186.1"/>
    <property type="molecule type" value="Genomic_DNA"/>
</dbReference>
<dbReference type="PROSITE" id="PS00041">
    <property type="entry name" value="HTH_ARAC_FAMILY_1"/>
    <property type="match status" value="1"/>
</dbReference>
<dbReference type="InterPro" id="IPR018062">
    <property type="entry name" value="HTH_AraC-typ_CS"/>
</dbReference>
<name>A0A329M4S5_9BACL</name>
<keyword evidence="6" id="KW-0238">DNA-binding</keyword>
<dbReference type="GO" id="GO:0030288">
    <property type="term" value="C:outer membrane-bounded periplasmic space"/>
    <property type="evidence" value="ECO:0007669"/>
    <property type="project" value="TreeGrafter"/>
</dbReference>
<dbReference type="Pfam" id="PF12833">
    <property type="entry name" value="HTH_18"/>
    <property type="match status" value="1"/>
</dbReference>
<dbReference type="InterPro" id="IPR018060">
    <property type="entry name" value="HTH_AraC"/>
</dbReference>
<dbReference type="GO" id="GO:1901678">
    <property type="term" value="P:iron coordination entity transport"/>
    <property type="evidence" value="ECO:0007669"/>
    <property type="project" value="UniProtKB-ARBA"/>
</dbReference>
<keyword evidence="5" id="KW-0805">Transcription regulation</keyword>
<dbReference type="InterPro" id="IPR051313">
    <property type="entry name" value="Bact_iron-sidero_bind"/>
</dbReference>
<comment type="similarity">
    <text evidence="2">Belongs to the bacterial solute-binding protein 8 family.</text>
</comment>
<dbReference type="SUPFAM" id="SSF46689">
    <property type="entry name" value="Homeodomain-like"/>
    <property type="match status" value="2"/>
</dbReference>
<dbReference type="PANTHER" id="PTHR30532">
    <property type="entry name" value="IRON III DICITRATE-BINDING PERIPLASMIC PROTEIN"/>
    <property type="match status" value="1"/>
</dbReference>
<dbReference type="InterPro" id="IPR009057">
    <property type="entry name" value="Homeodomain-like_sf"/>
</dbReference>
<feature type="domain" description="Fe/B12 periplasmic-binding" evidence="10">
    <location>
        <begin position="389"/>
        <end position="649"/>
    </location>
</feature>
<gene>
    <name evidence="11" type="ORF">DQG23_31965</name>
</gene>
<keyword evidence="3" id="KW-0813">Transport</keyword>
<dbReference type="InterPro" id="IPR002491">
    <property type="entry name" value="ABC_transptr_periplasmic_BD"/>
</dbReference>
<dbReference type="GO" id="GO:0003700">
    <property type="term" value="F:DNA-binding transcription factor activity"/>
    <property type="evidence" value="ECO:0007669"/>
    <property type="project" value="InterPro"/>
</dbReference>
<comment type="caution">
    <text evidence="11">The sequence shown here is derived from an EMBL/GenBank/DDBJ whole genome shotgun (WGS) entry which is preliminary data.</text>
</comment>
<comment type="subcellular location">
    <subcellularLocation>
        <location evidence="1">Cell envelope</location>
    </subcellularLocation>
</comment>
<dbReference type="Gene3D" id="3.40.50.1980">
    <property type="entry name" value="Nitrogenase molybdenum iron protein domain"/>
    <property type="match status" value="2"/>
</dbReference>
<evidence type="ECO:0000259" key="10">
    <source>
        <dbReference type="PROSITE" id="PS50983"/>
    </source>
</evidence>
<evidence type="ECO:0000256" key="1">
    <source>
        <dbReference type="ARBA" id="ARBA00004196"/>
    </source>
</evidence>
<keyword evidence="4" id="KW-0732">Signal</keyword>
<protein>
    <recommendedName>
        <fullName evidence="13">AraC family transcriptional regulator</fullName>
    </recommendedName>
</protein>
<evidence type="ECO:0000256" key="3">
    <source>
        <dbReference type="ARBA" id="ARBA00022448"/>
    </source>
</evidence>
<feature type="domain" description="HTH araC/xylS-type" evidence="9">
    <location>
        <begin position="178"/>
        <end position="276"/>
    </location>
</feature>
<dbReference type="GO" id="GO:0043565">
    <property type="term" value="F:sequence-specific DNA binding"/>
    <property type="evidence" value="ECO:0007669"/>
    <property type="project" value="InterPro"/>
</dbReference>
<dbReference type="PROSITE" id="PS01124">
    <property type="entry name" value="HTH_ARAC_FAMILY_2"/>
    <property type="match status" value="1"/>
</dbReference>
<evidence type="ECO:0000256" key="4">
    <source>
        <dbReference type="ARBA" id="ARBA00022729"/>
    </source>
</evidence>
<keyword evidence="12" id="KW-1185">Reference proteome</keyword>
<accession>A0A329M4S5</accession>
<dbReference type="SUPFAM" id="SSF53807">
    <property type="entry name" value="Helical backbone' metal receptor"/>
    <property type="match status" value="1"/>
</dbReference>
<feature type="region of interest" description="Disordered" evidence="8">
    <location>
        <begin position="345"/>
        <end position="372"/>
    </location>
</feature>
<dbReference type="AlphaFoldDB" id="A0A329M4S5"/>
<dbReference type="SMART" id="SM00342">
    <property type="entry name" value="HTH_ARAC"/>
    <property type="match status" value="1"/>
</dbReference>
<keyword evidence="7" id="KW-0804">Transcription</keyword>
<evidence type="ECO:0000259" key="9">
    <source>
        <dbReference type="PROSITE" id="PS01124"/>
    </source>
</evidence>
<reference evidence="11 12" key="1">
    <citation type="journal article" date="2009" name="Int. J. Syst. Evol. Microbiol.">
        <title>Paenibacillus contaminans sp. nov., isolated from a contaminated laboratory plate.</title>
        <authorList>
            <person name="Chou J.H."/>
            <person name="Lee J.H."/>
            <person name="Lin M.C."/>
            <person name="Chang P.S."/>
            <person name="Arun A.B."/>
            <person name="Young C.C."/>
            <person name="Chen W.M."/>
        </authorList>
    </citation>
    <scope>NUCLEOTIDE SEQUENCE [LARGE SCALE GENOMIC DNA]</scope>
    <source>
        <strain evidence="11 12">CKOBP-6</strain>
    </source>
</reference>
<dbReference type="RefSeq" id="WP_113035095.1">
    <property type="nucleotide sequence ID" value="NZ_QMFB01000027.1"/>
</dbReference>
<evidence type="ECO:0000313" key="12">
    <source>
        <dbReference type="Proteomes" id="UP000250369"/>
    </source>
</evidence>
<evidence type="ECO:0000256" key="6">
    <source>
        <dbReference type="ARBA" id="ARBA00023125"/>
    </source>
</evidence>
<feature type="compositionally biased region" description="Low complexity" evidence="8">
    <location>
        <begin position="345"/>
        <end position="361"/>
    </location>
</feature>
<dbReference type="Gene3D" id="1.10.10.60">
    <property type="entry name" value="Homeodomain-like"/>
    <property type="match status" value="2"/>
</dbReference>
<dbReference type="PROSITE" id="PS50983">
    <property type="entry name" value="FE_B12_PBP"/>
    <property type="match status" value="1"/>
</dbReference>
<sequence length="650" mass="72623">MNWNEQILLWNQAAVRVMDIRHRVLTGGEKVDAYVLPASVFLFASRGKPCVNLAGEPPHMMCCYHVLHGGKGSQLEIVPAAEGFSYYLIYYKGLFPFPLGHTLQQLAEDVQPFQTTYHMVPKEPFSLYDSIRRMDGLWRQGKGPDPLEVKSLFYKFVHEVLRQQSASGEDNNSPDLAASIINYFHEHYAEPIALEDLAKLLNCSVSYMSRVFKLQVGTSPNDYLIQVRMAQAKDRLVSSEWSLQKIALSVGYSDVYYFSRLFKKQTGLSPVQFRKKAVQHNPSKSSTFSIVQDSFSPYTENENHYYEKGEIEAAMYRGEKTPVAVVMLLCLTLLLSACQAGGNQVNPTNNPSSSQSPATQTGADSPDGNKAETRTFKHLHGETVIPKQPKRIVTAFHLGQLMALGVKPLGSSTYILQNPVLDTKGMEDLGVPLNLEKITQLEPDLIILIDAYVEMSGGYEAFSKIAPTIVIEPYYDPVKDIALMGDILGKEEEAAAWTEAFKKKVAEAKRQVNEVIAPDETFTIMSFFEKSPRVYRDENMGGNILYKYLGLKPQQKVLSDLINSGQKPPYSEVSAEVVPEFAGDNLFVAVNEGNKAAFESFKSTGLWSNLAAVKNNKVHTIDYDLFLQSDPIAVTKQIEILTNMLTEKSK</sequence>
<evidence type="ECO:0000256" key="8">
    <source>
        <dbReference type="SAM" id="MobiDB-lite"/>
    </source>
</evidence>
<evidence type="ECO:0000313" key="11">
    <source>
        <dbReference type="EMBL" id="RAV14186.1"/>
    </source>
</evidence>
<proteinExistence type="inferred from homology"/>
<dbReference type="Pfam" id="PF01497">
    <property type="entry name" value="Peripla_BP_2"/>
    <property type="match status" value="1"/>
</dbReference>
<dbReference type="PRINTS" id="PR00032">
    <property type="entry name" value="HTHARAC"/>
</dbReference>
<dbReference type="OrthoDB" id="2652069at2"/>
<evidence type="ECO:0008006" key="13">
    <source>
        <dbReference type="Google" id="ProtNLM"/>
    </source>
</evidence>
<dbReference type="Proteomes" id="UP000250369">
    <property type="component" value="Unassembled WGS sequence"/>
</dbReference>
<evidence type="ECO:0000256" key="7">
    <source>
        <dbReference type="ARBA" id="ARBA00023163"/>
    </source>
</evidence>
<organism evidence="11 12">
    <name type="scientific">Paenibacillus contaminans</name>
    <dbReference type="NCBI Taxonomy" id="450362"/>
    <lineage>
        <taxon>Bacteria</taxon>
        <taxon>Bacillati</taxon>
        <taxon>Bacillota</taxon>
        <taxon>Bacilli</taxon>
        <taxon>Bacillales</taxon>
        <taxon>Paenibacillaceae</taxon>
        <taxon>Paenibacillus</taxon>
    </lineage>
</organism>